<evidence type="ECO:0000313" key="3">
    <source>
        <dbReference type="EMBL" id="REF29898.1"/>
    </source>
</evidence>
<feature type="domain" description="DUF222" evidence="2">
    <location>
        <begin position="139"/>
        <end position="334"/>
    </location>
</feature>
<feature type="compositionally biased region" description="Basic and acidic residues" evidence="1">
    <location>
        <begin position="566"/>
        <end position="587"/>
    </location>
</feature>
<comment type="caution">
    <text evidence="3">The sequence shown here is derived from an EMBL/GenBank/DDBJ whole genome shotgun (WGS) entry which is preliminary data.</text>
</comment>
<dbReference type="Pfam" id="PF02720">
    <property type="entry name" value="DUF222"/>
    <property type="match status" value="1"/>
</dbReference>
<feature type="compositionally biased region" description="Basic and acidic residues" evidence="1">
    <location>
        <begin position="594"/>
        <end position="613"/>
    </location>
</feature>
<evidence type="ECO:0000256" key="1">
    <source>
        <dbReference type="SAM" id="MobiDB-lite"/>
    </source>
</evidence>
<name>A0A3D9UKB9_9MICO</name>
<dbReference type="InterPro" id="IPR003870">
    <property type="entry name" value="DUF222"/>
</dbReference>
<dbReference type="InterPro" id="IPR003615">
    <property type="entry name" value="HNH_nuc"/>
</dbReference>
<protein>
    <recommendedName>
        <fullName evidence="2">DUF222 domain-containing protein</fullName>
    </recommendedName>
</protein>
<evidence type="ECO:0000313" key="4">
    <source>
        <dbReference type="Proteomes" id="UP000256253"/>
    </source>
</evidence>
<accession>A0A3D9UKB9</accession>
<evidence type="ECO:0000259" key="2">
    <source>
        <dbReference type="Pfam" id="PF02720"/>
    </source>
</evidence>
<feature type="region of interest" description="Disordered" evidence="1">
    <location>
        <begin position="347"/>
        <end position="407"/>
    </location>
</feature>
<feature type="region of interest" description="Disordered" evidence="1">
    <location>
        <begin position="536"/>
        <end position="613"/>
    </location>
</feature>
<dbReference type="OrthoDB" id="3541361at2"/>
<dbReference type="RefSeq" id="WP_115921972.1">
    <property type="nucleotide sequence ID" value="NZ_QTUA01000001.1"/>
</dbReference>
<dbReference type="Proteomes" id="UP000256253">
    <property type="component" value="Unassembled WGS sequence"/>
</dbReference>
<dbReference type="AlphaFoldDB" id="A0A3D9UKB9"/>
<sequence>MTTSYEIDEPLSEVELELIESVLSRKTYRVRPVITEHSSATDMLAAAAQLCRDAFAKIDTDTIRAGEGALTGRVSSVEELRSLEEMIRAAAVTGSVVQAASAIAMARYAAIDREVIDSDTGFCVPVERPLGHQADFADTDLAAACQLAPRTASTRLGAAVTACTKAPRLVEAAVAGGVPFWKVNLVAAELADASPDTAALVEAELLGSRGFASWGFQKLKSAVRALVTRWEADAAKQTRKRTAREAIGVWAEASDIPGLSELRAVGPADQIAKIHAALDQLADTWRKHPEQHAQAHPEQYPQQGSEPGAAFRPTLGQLRLDALCDLVTEGCDIGFHLVIHVPFQRTNAPSDDHDESSDCADNGEGAGAQAASDPGPPENDCDTADPETSHGSTGPPDGDAHGRPHTDWAEIPGIGLVAPDTVDALVERFGCRLTRVLFDTDTGITAQTASARYEPPPKIREFVQLRDQSCRFPGCSRPAIRCDEDHVQEWPTGDTKGANLAAMCRHHHDAKTKGHWDVEMTDDGICTWISRTGRRYTTYPDTDTGRTENDQPGNPRRLAHWPAIPADRRDRDRDAGGRIRPVGDRHAGQLGPRQGERAVEVDPSGLDDRLEPHPLGHVAYPAGERGNRHLERFDVNADGSVAHRRSHHPG</sequence>
<organism evidence="3 4">
    <name type="scientific">Calidifontibacter indicus</name>
    <dbReference type="NCBI Taxonomy" id="419650"/>
    <lineage>
        <taxon>Bacteria</taxon>
        <taxon>Bacillati</taxon>
        <taxon>Actinomycetota</taxon>
        <taxon>Actinomycetes</taxon>
        <taxon>Micrococcales</taxon>
        <taxon>Dermacoccaceae</taxon>
        <taxon>Calidifontibacter</taxon>
    </lineage>
</organism>
<proteinExistence type="predicted"/>
<reference evidence="3 4" key="1">
    <citation type="submission" date="2018-08" db="EMBL/GenBank/DDBJ databases">
        <title>Sequencing the genomes of 1000 actinobacteria strains.</title>
        <authorList>
            <person name="Klenk H.-P."/>
        </authorList>
    </citation>
    <scope>NUCLEOTIDE SEQUENCE [LARGE SCALE GENOMIC DNA]</scope>
    <source>
        <strain evidence="3 4">DSM 22967</strain>
    </source>
</reference>
<keyword evidence="4" id="KW-1185">Reference proteome</keyword>
<gene>
    <name evidence="3" type="ORF">DFJ65_0882</name>
</gene>
<feature type="region of interest" description="Disordered" evidence="1">
    <location>
        <begin position="287"/>
        <end position="311"/>
    </location>
</feature>
<feature type="compositionally biased region" description="Basic and acidic residues" evidence="1">
    <location>
        <begin position="398"/>
        <end position="407"/>
    </location>
</feature>
<dbReference type="EMBL" id="QTUA01000001">
    <property type="protein sequence ID" value="REF29898.1"/>
    <property type="molecule type" value="Genomic_DNA"/>
</dbReference>
<dbReference type="CDD" id="cd00085">
    <property type="entry name" value="HNHc"/>
    <property type="match status" value="1"/>
</dbReference>